<protein>
    <recommendedName>
        <fullName evidence="2 4">peptidylprolyl isomerase</fullName>
        <ecNumber evidence="2 4">5.2.1.8</ecNumber>
    </recommendedName>
</protein>
<keyword evidence="4 8" id="KW-0413">Isomerase</keyword>
<comment type="caution">
    <text evidence="8">The sequence shown here is derived from an EMBL/GenBank/DDBJ whole genome shotgun (WGS) entry which is preliminary data.</text>
</comment>
<feature type="chain" id="PRO_5046025109" description="peptidylprolyl isomerase" evidence="6">
    <location>
        <begin position="22"/>
        <end position="317"/>
    </location>
</feature>
<gene>
    <name evidence="8" type="ORF">GCM10023311_22730</name>
</gene>
<keyword evidence="6" id="KW-0732">Signal</keyword>
<organism evidence="8 9">
    <name type="scientific">Flaviramulus aquimarinus</name>
    <dbReference type="NCBI Taxonomy" id="1170456"/>
    <lineage>
        <taxon>Bacteria</taxon>
        <taxon>Pseudomonadati</taxon>
        <taxon>Bacteroidota</taxon>
        <taxon>Flavobacteriia</taxon>
        <taxon>Flavobacteriales</taxon>
        <taxon>Flavobacteriaceae</taxon>
        <taxon>Flaviramulus</taxon>
    </lineage>
</organism>
<dbReference type="SUPFAM" id="SSF54534">
    <property type="entry name" value="FKBP-like"/>
    <property type="match status" value="1"/>
</dbReference>
<dbReference type="Gene3D" id="3.10.50.40">
    <property type="match status" value="1"/>
</dbReference>
<comment type="catalytic activity">
    <reaction evidence="1 4">
        <text>[protein]-peptidylproline (omega=180) = [protein]-peptidylproline (omega=0)</text>
        <dbReference type="Rhea" id="RHEA:16237"/>
        <dbReference type="Rhea" id="RHEA-COMP:10747"/>
        <dbReference type="Rhea" id="RHEA-COMP:10748"/>
        <dbReference type="ChEBI" id="CHEBI:83833"/>
        <dbReference type="ChEBI" id="CHEBI:83834"/>
        <dbReference type="EC" id="5.2.1.8"/>
    </reaction>
</comment>
<evidence type="ECO:0000313" key="8">
    <source>
        <dbReference type="EMBL" id="GAA4897379.1"/>
    </source>
</evidence>
<evidence type="ECO:0000256" key="3">
    <source>
        <dbReference type="ARBA" id="ARBA00023110"/>
    </source>
</evidence>
<dbReference type="InterPro" id="IPR001179">
    <property type="entry name" value="PPIase_FKBP_dom"/>
</dbReference>
<evidence type="ECO:0000256" key="5">
    <source>
        <dbReference type="SAM" id="MobiDB-lite"/>
    </source>
</evidence>
<dbReference type="EMBL" id="BAABJH010000005">
    <property type="protein sequence ID" value="GAA4897379.1"/>
    <property type="molecule type" value="Genomic_DNA"/>
</dbReference>
<keyword evidence="9" id="KW-1185">Reference proteome</keyword>
<feature type="compositionally biased region" description="Acidic residues" evidence="5">
    <location>
        <begin position="258"/>
        <end position="279"/>
    </location>
</feature>
<evidence type="ECO:0000313" key="9">
    <source>
        <dbReference type="Proteomes" id="UP001500433"/>
    </source>
</evidence>
<evidence type="ECO:0000259" key="7">
    <source>
        <dbReference type="PROSITE" id="PS50059"/>
    </source>
</evidence>
<dbReference type="Proteomes" id="UP001500433">
    <property type="component" value="Unassembled WGS sequence"/>
</dbReference>
<proteinExistence type="predicted"/>
<dbReference type="GO" id="GO:0016853">
    <property type="term" value="F:isomerase activity"/>
    <property type="evidence" value="ECO:0007669"/>
    <property type="project" value="UniProtKB-KW"/>
</dbReference>
<evidence type="ECO:0000256" key="4">
    <source>
        <dbReference type="PROSITE-ProRule" id="PRU00277"/>
    </source>
</evidence>
<dbReference type="InterPro" id="IPR046357">
    <property type="entry name" value="PPIase_dom_sf"/>
</dbReference>
<evidence type="ECO:0000256" key="1">
    <source>
        <dbReference type="ARBA" id="ARBA00000971"/>
    </source>
</evidence>
<name>A0ABP9FB15_9FLAO</name>
<feature type="region of interest" description="Disordered" evidence="5">
    <location>
        <begin position="257"/>
        <end position="303"/>
    </location>
</feature>
<dbReference type="EC" id="5.2.1.8" evidence="2 4"/>
<sequence>MRLRKVTLLILILTLGFLSCKKDDDNATEIIIIPPNDRTEQQVIDKALLLEYLDTHYYNASAFTDANTISTQDLVITQLEDGETVPVGSRLLSDPNVVETITITYADTTYDYYILRLNQGDGVDSPKFADSVFGTYEGFTLDGEVFDSQVNPEVFFDLSSVIVGWRKVFPQFNTAVGFAENGDGTVDYMNHGSGVMFLPSGLAYFNGTGPSGGITPYSPLIFKFDLYKMLENDQDGDGIPSYLEDRNGNEELLTFEGFADDDTDGDGTPDYFDSDDDGDGIPTINEDLDDDGDPTNDIGKNGIARYLDPEETDFIVK</sequence>
<keyword evidence="3 4" id="KW-0697">Rotamase</keyword>
<evidence type="ECO:0000256" key="2">
    <source>
        <dbReference type="ARBA" id="ARBA00013194"/>
    </source>
</evidence>
<feature type="domain" description="PPIase FKBP-type" evidence="7">
    <location>
        <begin position="129"/>
        <end position="230"/>
    </location>
</feature>
<dbReference type="RefSeq" id="WP_345274274.1">
    <property type="nucleotide sequence ID" value="NZ_BAABJH010000005.1"/>
</dbReference>
<evidence type="ECO:0000256" key="6">
    <source>
        <dbReference type="SAM" id="SignalP"/>
    </source>
</evidence>
<dbReference type="PROSITE" id="PS50059">
    <property type="entry name" value="FKBP_PPIASE"/>
    <property type="match status" value="1"/>
</dbReference>
<dbReference type="PROSITE" id="PS51257">
    <property type="entry name" value="PROKAR_LIPOPROTEIN"/>
    <property type="match status" value="1"/>
</dbReference>
<reference evidence="9" key="1">
    <citation type="journal article" date="2019" name="Int. J. Syst. Evol. Microbiol.">
        <title>The Global Catalogue of Microorganisms (GCM) 10K type strain sequencing project: providing services to taxonomists for standard genome sequencing and annotation.</title>
        <authorList>
            <consortium name="The Broad Institute Genomics Platform"/>
            <consortium name="The Broad Institute Genome Sequencing Center for Infectious Disease"/>
            <person name="Wu L."/>
            <person name="Ma J."/>
        </authorList>
    </citation>
    <scope>NUCLEOTIDE SEQUENCE [LARGE SCALE GENOMIC DNA]</scope>
    <source>
        <strain evidence="9">JCM 18274</strain>
    </source>
</reference>
<accession>A0ABP9FB15</accession>
<feature type="signal peptide" evidence="6">
    <location>
        <begin position="1"/>
        <end position="21"/>
    </location>
</feature>